<reference evidence="1" key="1">
    <citation type="submission" date="2021-11" db="EMBL/GenBank/DDBJ databases">
        <title>Fusarium solani-melongenae Genome sequencing and assembly.</title>
        <authorList>
            <person name="Xie S."/>
            <person name="Huang L."/>
            <person name="Zhang X."/>
        </authorList>
    </citation>
    <scope>NUCLEOTIDE SEQUENCE</scope>
    <source>
        <strain evidence="1">CRI 24-3</strain>
    </source>
</reference>
<name>A0ACD3Z6X7_FUSSC</name>
<dbReference type="Proteomes" id="UP000830768">
    <property type="component" value="Chromosome 6"/>
</dbReference>
<evidence type="ECO:0000313" key="1">
    <source>
        <dbReference type="EMBL" id="UPK96823.1"/>
    </source>
</evidence>
<dbReference type="EMBL" id="CP090035">
    <property type="protein sequence ID" value="UPK96823.1"/>
    <property type="molecule type" value="Genomic_DNA"/>
</dbReference>
<evidence type="ECO:0000313" key="2">
    <source>
        <dbReference type="Proteomes" id="UP000830768"/>
    </source>
</evidence>
<keyword evidence="2" id="KW-1185">Reference proteome</keyword>
<accession>A0ACD3Z6X7</accession>
<gene>
    <name evidence="1" type="ORF">LCI18_007758</name>
</gene>
<sequence length="595" mass="65434">MTETRPGKGHNRRLTLGDVGGWIKIRQEPGRSTTLGDVGAWFKNKLPSNRPERGGTLRKNNLQENEEQMAKESSEALGEGSRDIPPSTGHTSQHRRHLTDSHHLNQRGGMRASDQITIWNTPKNLSEALPDPSFPGEKAPAGQGISTDSHKESRTPLGHMSSLSVGKMRGNIARDDVGTMESKKTPESAAITEPHTSVVTAKKPPILLLEDMEAREKARELRRSLKESGDWLGVQGCNPHTGVPDASSSESGGDTMRVVRELQGLSKMNLSEATRQEIESHIEQIAQEQHDKRSQRLAQQQAAASVTGRWRRKTHQWLSAQEPVLSPIAQSQRSESVFSRKRQPHANGGMAEHQELVDLGTPEGRSPSRQWPKTSGSPQRSFSDSSDTVVRTPRQLRLGDLSPTALELFENGIIFDEPSEPGQTDGSPVRANPSRSQHVIERRGGFLERKNPRGDKAATVANDAQTSEQEKQRRKRVVMPFLGRGPQAEADSGGVQKVPKPRSSASLPGLSKIVNPLPLNHRFSLASSKSMLDEFIHHRNPPPQSPVRDSTTNHHKTSAILQTSSSPIVHNSPAENQPHPNLGSLYQQENLARSV</sequence>
<proteinExistence type="predicted"/>
<protein>
    <submittedName>
        <fullName evidence="1">Uncharacterized protein</fullName>
    </submittedName>
</protein>
<organism evidence="1 2">
    <name type="scientific">Fusarium solani subsp. cucurbitae</name>
    <name type="common">Neocosmosporum cucurbitae</name>
    <dbReference type="NCBI Taxonomy" id="2747967"/>
    <lineage>
        <taxon>Eukaryota</taxon>
        <taxon>Fungi</taxon>
        <taxon>Dikarya</taxon>
        <taxon>Ascomycota</taxon>
        <taxon>Pezizomycotina</taxon>
        <taxon>Sordariomycetes</taxon>
        <taxon>Hypocreomycetidae</taxon>
        <taxon>Hypocreales</taxon>
        <taxon>Nectriaceae</taxon>
        <taxon>Fusarium</taxon>
        <taxon>Fusarium solani species complex</taxon>
    </lineage>
</organism>